<organism evidence="1 2">
    <name type="scientific">Alteromonas macleodii</name>
    <name type="common">Pseudoalteromonas macleodii</name>
    <dbReference type="NCBI Taxonomy" id="28108"/>
    <lineage>
        <taxon>Bacteria</taxon>
        <taxon>Pseudomonadati</taxon>
        <taxon>Pseudomonadota</taxon>
        <taxon>Gammaproteobacteria</taxon>
        <taxon>Alteromonadales</taxon>
        <taxon>Alteromonadaceae</taxon>
        <taxon>Alteromonas/Salinimonas group</taxon>
        <taxon>Alteromonas</taxon>
    </lineage>
</organism>
<dbReference type="Proteomes" id="UP000095392">
    <property type="component" value="Unassembled WGS sequence"/>
</dbReference>
<keyword evidence="2" id="KW-1185">Reference proteome</keyword>
<sequence length="50" mass="5579">MCFNKINLPSKTVPNARGKMSFPSGRALYTTIPPKPQVLRVKSDNLKYLG</sequence>
<comment type="caution">
    <text evidence="1">The sequence shown here is derived from an EMBL/GenBank/DDBJ whole genome shotgun (WGS) entry which is preliminary data.</text>
</comment>
<accession>A0AB36G3P1</accession>
<dbReference type="EMBL" id="MIPY01000008">
    <property type="protein sequence ID" value="OES34419.1"/>
    <property type="molecule type" value="Genomic_DNA"/>
</dbReference>
<reference evidence="1 2" key="1">
    <citation type="submission" date="2016-09" db="EMBL/GenBank/DDBJ databases">
        <title>Draft Genome Sequence of four Alteromonas macleodii strains isolated from copper coupons and grown long-term at elevated copper levels.</title>
        <authorList>
            <person name="Cusick K."/>
            <person name="Dale J."/>
            <person name="Little B."/>
            <person name="Biffinger J."/>
        </authorList>
    </citation>
    <scope>NUCLEOTIDE SEQUENCE [LARGE SCALE GENOMIC DNA]</scope>
    <source>
        <strain evidence="1 2">KCP01</strain>
    </source>
</reference>
<gene>
    <name evidence="1" type="ORF">BFV95_0966</name>
</gene>
<name>A0AB36G3P1_ALTMA</name>
<protein>
    <submittedName>
        <fullName evidence="1">Uncharacterized protein</fullName>
    </submittedName>
</protein>
<proteinExistence type="predicted"/>
<evidence type="ECO:0000313" key="1">
    <source>
        <dbReference type="EMBL" id="OES34419.1"/>
    </source>
</evidence>
<dbReference type="AlphaFoldDB" id="A0AB36G3P1"/>
<evidence type="ECO:0000313" key="2">
    <source>
        <dbReference type="Proteomes" id="UP000095392"/>
    </source>
</evidence>